<reference evidence="1" key="1">
    <citation type="submission" date="2020-05" db="EMBL/GenBank/DDBJ databases">
        <authorList>
            <person name="Chiriac C."/>
            <person name="Salcher M."/>
            <person name="Ghai R."/>
            <person name="Kavagutti S V."/>
        </authorList>
    </citation>
    <scope>NUCLEOTIDE SEQUENCE</scope>
</reference>
<protein>
    <submittedName>
        <fullName evidence="1">Unannotated protein</fullName>
    </submittedName>
</protein>
<accession>A0A6J6X114</accession>
<sequence>MREFFNFEMRSEKMSHGEWKKNVTDPIAFDKAYDKVLLKLKYQGVDIEKMY</sequence>
<gene>
    <name evidence="1" type="ORF">UFOPK2942_01268</name>
</gene>
<organism evidence="1">
    <name type="scientific">freshwater metagenome</name>
    <dbReference type="NCBI Taxonomy" id="449393"/>
    <lineage>
        <taxon>unclassified sequences</taxon>
        <taxon>metagenomes</taxon>
        <taxon>ecological metagenomes</taxon>
    </lineage>
</organism>
<proteinExistence type="predicted"/>
<dbReference type="EMBL" id="CAFAAA010000065">
    <property type="protein sequence ID" value="CAB4789116.1"/>
    <property type="molecule type" value="Genomic_DNA"/>
</dbReference>
<evidence type="ECO:0000313" key="1">
    <source>
        <dbReference type="EMBL" id="CAB4789116.1"/>
    </source>
</evidence>
<name>A0A6J6X114_9ZZZZ</name>
<dbReference type="AlphaFoldDB" id="A0A6J6X114"/>